<comment type="caution">
    <text evidence="2">The sequence shown here is derived from an EMBL/GenBank/DDBJ whole genome shotgun (WGS) entry which is preliminary data.</text>
</comment>
<reference evidence="2 3" key="1">
    <citation type="submission" date="2023-03" db="EMBL/GenBank/DDBJ databases">
        <title>Bacillus Genome Sequencing.</title>
        <authorList>
            <person name="Dunlap C."/>
        </authorList>
    </citation>
    <scope>NUCLEOTIDE SEQUENCE [LARGE SCALE GENOMIC DNA]</scope>
    <source>
        <strain evidence="2 3">B-4107</strain>
    </source>
</reference>
<organism evidence="2 3">
    <name type="scientific">Shouchella miscanthi</name>
    <dbReference type="NCBI Taxonomy" id="2598861"/>
    <lineage>
        <taxon>Bacteria</taxon>
        <taxon>Bacillati</taxon>
        <taxon>Bacillota</taxon>
        <taxon>Bacilli</taxon>
        <taxon>Bacillales</taxon>
        <taxon>Bacillaceae</taxon>
        <taxon>Shouchella</taxon>
    </lineage>
</organism>
<feature type="transmembrane region" description="Helical" evidence="1">
    <location>
        <begin position="74"/>
        <end position="95"/>
    </location>
</feature>
<evidence type="ECO:0000256" key="1">
    <source>
        <dbReference type="SAM" id="Phobius"/>
    </source>
</evidence>
<evidence type="ECO:0000313" key="2">
    <source>
        <dbReference type="EMBL" id="MED4130739.1"/>
    </source>
</evidence>
<keyword evidence="1" id="KW-1133">Transmembrane helix</keyword>
<proteinExistence type="predicted"/>
<accession>A0ABU6NRB6</accession>
<feature type="transmembrane region" description="Helical" evidence="1">
    <location>
        <begin position="21"/>
        <end position="54"/>
    </location>
</feature>
<keyword evidence="3" id="KW-1185">Reference proteome</keyword>
<evidence type="ECO:0000313" key="3">
    <source>
        <dbReference type="Proteomes" id="UP001341820"/>
    </source>
</evidence>
<dbReference type="Proteomes" id="UP001341820">
    <property type="component" value="Unassembled WGS sequence"/>
</dbReference>
<evidence type="ECO:0008006" key="4">
    <source>
        <dbReference type="Google" id="ProtNLM"/>
    </source>
</evidence>
<protein>
    <recommendedName>
        <fullName evidence="4">DUF4190 domain-containing protein</fullName>
    </recommendedName>
</protein>
<keyword evidence="1" id="KW-0812">Transmembrane</keyword>
<dbReference type="RefSeq" id="WP_328239301.1">
    <property type="nucleotide sequence ID" value="NZ_JAROAS010000083.1"/>
</dbReference>
<name>A0ABU6NRB6_9BACI</name>
<dbReference type="EMBL" id="JAROAS010000083">
    <property type="protein sequence ID" value="MED4130739.1"/>
    <property type="molecule type" value="Genomic_DNA"/>
</dbReference>
<keyword evidence="1" id="KW-0472">Membrane</keyword>
<gene>
    <name evidence="2" type="ORF">P5F74_21750</name>
</gene>
<sequence>MNKINKKNLTTMKWISGGAEAFLGIPILGGSFIIALVWLPLFIMLAFHALIVFFAVKSKHPLPIGNVVGIGASILGFIPGLGMALHIVAAVLILMDASKAQKELQEGI</sequence>